<comment type="caution">
    <text evidence="1">The sequence shown here is derived from an EMBL/GenBank/DDBJ whole genome shotgun (WGS) entry which is preliminary data.</text>
</comment>
<dbReference type="Proteomes" id="UP000626554">
    <property type="component" value="Unassembled WGS sequence"/>
</dbReference>
<evidence type="ECO:0000313" key="1">
    <source>
        <dbReference type="EMBL" id="NVO85405.1"/>
    </source>
</evidence>
<name>A0ABX2Q364_9BACT</name>
<evidence type="ECO:0000313" key="2">
    <source>
        <dbReference type="Proteomes" id="UP000626554"/>
    </source>
</evidence>
<dbReference type="EMBL" id="JABKAV010000029">
    <property type="protein sequence ID" value="NVO85405.1"/>
    <property type="molecule type" value="Genomic_DNA"/>
</dbReference>
<reference evidence="1 2" key="1">
    <citation type="submission" date="2020-05" db="EMBL/GenBank/DDBJ databases">
        <title>Hymenobacter terrestris sp. nov. and Hymenobacter lapidiphilus sp. nov., isolated from regoliths in Antarctica.</title>
        <authorList>
            <person name="Sedlacek I."/>
            <person name="Pantucek R."/>
            <person name="Zeman M."/>
            <person name="Holochova P."/>
            <person name="Kralova S."/>
            <person name="Stankova E."/>
            <person name="Sedo O."/>
            <person name="Micenkova L."/>
            <person name="Svec P."/>
            <person name="Gupta V."/>
            <person name="Sood U."/>
            <person name="Korpole U.S."/>
            <person name="Lal R."/>
        </authorList>
    </citation>
    <scope>NUCLEOTIDE SEQUENCE [LARGE SCALE GENOMIC DNA]</scope>
    <source>
        <strain evidence="1 2">P5252</strain>
    </source>
</reference>
<keyword evidence="2" id="KW-1185">Reference proteome</keyword>
<organism evidence="1 2">
    <name type="scientific">Hymenobacter terrestris</name>
    <dbReference type="NCBI Taxonomy" id="2748310"/>
    <lineage>
        <taxon>Bacteria</taxon>
        <taxon>Pseudomonadati</taxon>
        <taxon>Bacteroidota</taxon>
        <taxon>Cytophagia</taxon>
        <taxon>Cytophagales</taxon>
        <taxon>Hymenobacteraceae</taxon>
        <taxon>Hymenobacter</taxon>
    </lineage>
</organism>
<sequence>MNTNAKTVFLHPPEEGEAVIPYHYFDSLAEAEQFAWQLQKADPSLEMTLYSGDEYLQMIPPLREKPPTKAPPKRGFWRLF</sequence>
<gene>
    <name evidence="1" type="ORF">HW556_10995</name>
</gene>
<proteinExistence type="predicted"/>
<accession>A0ABX2Q364</accession>
<protein>
    <submittedName>
        <fullName evidence="1">Uncharacterized protein</fullName>
    </submittedName>
</protein>
<dbReference type="RefSeq" id="WP_176900071.1">
    <property type="nucleotide sequence ID" value="NZ_JABKAV010000029.1"/>
</dbReference>